<dbReference type="GO" id="GO:0008422">
    <property type="term" value="F:beta-glucosidase activity"/>
    <property type="evidence" value="ECO:0007669"/>
    <property type="project" value="TreeGrafter"/>
</dbReference>
<dbReference type="GO" id="GO:0005576">
    <property type="term" value="C:extracellular region"/>
    <property type="evidence" value="ECO:0007669"/>
    <property type="project" value="TreeGrafter"/>
</dbReference>
<dbReference type="AlphaFoldDB" id="A0A1I1U5Z6"/>
<keyword evidence="2 7" id="KW-0378">Hydrolase</keyword>
<evidence type="ECO:0000256" key="7">
    <source>
        <dbReference type="RuleBase" id="RU361153"/>
    </source>
</evidence>
<dbReference type="InterPro" id="IPR017853">
    <property type="entry name" value="GH"/>
</dbReference>
<name>A0A1I1U5Z6_9BACT</name>
<dbReference type="PANTHER" id="PTHR31297:SF41">
    <property type="entry name" value="ENDOGLUCANASE, PUTATIVE (AFU_ORTHOLOGUE AFUA_5G01830)-RELATED"/>
    <property type="match status" value="1"/>
</dbReference>
<dbReference type="GO" id="GO:0030245">
    <property type="term" value="P:cellulose catabolic process"/>
    <property type="evidence" value="ECO:0007669"/>
    <property type="project" value="UniProtKB-KW"/>
</dbReference>
<dbReference type="EMBL" id="FOLQ01000006">
    <property type="protein sequence ID" value="SFD66281.1"/>
    <property type="molecule type" value="Genomic_DNA"/>
</dbReference>
<accession>A0A1I1U5Z6</accession>
<keyword evidence="6" id="KW-0624">Polysaccharide degradation</keyword>
<evidence type="ECO:0000256" key="4">
    <source>
        <dbReference type="ARBA" id="ARBA00023277"/>
    </source>
</evidence>
<dbReference type="Gene3D" id="3.20.20.80">
    <property type="entry name" value="Glycosidases"/>
    <property type="match status" value="1"/>
</dbReference>
<protein>
    <submittedName>
        <fullName evidence="9">Aryl-phospho-beta-D-glucosidase BglC, GH1 family</fullName>
    </submittedName>
</protein>
<evidence type="ECO:0000313" key="9">
    <source>
        <dbReference type="EMBL" id="SFD66281.1"/>
    </source>
</evidence>
<dbReference type="Pfam" id="PF00150">
    <property type="entry name" value="Cellulase"/>
    <property type="match status" value="1"/>
</dbReference>
<comment type="similarity">
    <text evidence="1 7">Belongs to the glycosyl hydrolase 5 (cellulase A) family.</text>
</comment>
<keyword evidence="10" id="KW-1185">Reference proteome</keyword>
<proteinExistence type="inferred from homology"/>
<keyword evidence="3" id="KW-0136">Cellulose degradation</keyword>
<dbReference type="InterPro" id="IPR001547">
    <property type="entry name" value="Glyco_hydro_5"/>
</dbReference>
<gene>
    <name evidence="9" type="ORF">SAMN05216167_106141</name>
</gene>
<dbReference type="InterPro" id="IPR050386">
    <property type="entry name" value="Glycosyl_hydrolase_5"/>
</dbReference>
<evidence type="ECO:0000256" key="6">
    <source>
        <dbReference type="ARBA" id="ARBA00023326"/>
    </source>
</evidence>
<evidence type="ECO:0000256" key="3">
    <source>
        <dbReference type="ARBA" id="ARBA00023001"/>
    </source>
</evidence>
<dbReference type="SUPFAM" id="SSF51445">
    <property type="entry name" value="(Trans)glycosidases"/>
    <property type="match status" value="1"/>
</dbReference>
<sequence>MQRRTFIQHTGLLTAAVSTAGPAVFATSQPENVAKNKLPKWKGFNLLDFFSPDPAQSRKATQEDHLKWMQDWGFDFVRLPMAYPAYLKFDRSRNITPNEVYQIDQQAVDRIDTLVALAHKYKLHVSLNLHRAPGYCINAGFNEPYNLWTDQAALDAFCFHWNMWAKRYKNVSATKISFDLLNEPSMRADMNDQHSKRSTVPGDVYRKVAKAASEAIRKENPNHLVIADGNDTGTSVIPELIDLNIGQSCRGYNPGIISHYKAPWANKDPDHLPEPKWPGQVGNKYLSRAMLETFYQPWIELVNKGVGVHCGECGCWNKTPHDVFLAWFTDVLDILSSHGIGFALWEFIGDFGILDSRRTDVAYEDWYGHKLDRKLLNLLLKA</sequence>
<dbReference type="STRING" id="662367.SAMN05216167_106141"/>
<dbReference type="GO" id="GO:0009986">
    <property type="term" value="C:cell surface"/>
    <property type="evidence" value="ECO:0007669"/>
    <property type="project" value="TreeGrafter"/>
</dbReference>
<dbReference type="PANTHER" id="PTHR31297">
    <property type="entry name" value="GLUCAN ENDO-1,6-BETA-GLUCOSIDASE B"/>
    <property type="match status" value="1"/>
</dbReference>
<evidence type="ECO:0000256" key="1">
    <source>
        <dbReference type="ARBA" id="ARBA00005641"/>
    </source>
</evidence>
<dbReference type="OrthoDB" id="9800955at2"/>
<dbReference type="RefSeq" id="WP_093828353.1">
    <property type="nucleotide sequence ID" value="NZ_FOLQ01000006.1"/>
</dbReference>
<dbReference type="Proteomes" id="UP000198598">
    <property type="component" value="Unassembled WGS sequence"/>
</dbReference>
<evidence type="ECO:0000313" key="10">
    <source>
        <dbReference type="Proteomes" id="UP000198598"/>
    </source>
</evidence>
<reference evidence="9 10" key="1">
    <citation type="submission" date="2016-10" db="EMBL/GenBank/DDBJ databases">
        <authorList>
            <person name="de Groot N.N."/>
        </authorList>
    </citation>
    <scope>NUCLEOTIDE SEQUENCE [LARGE SCALE GENOMIC DNA]</scope>
    <source>
        <strain evidence="9 10">DSM 26130</strain>
    </source>
</reference>
<feature type="domain" description="Glycoside hydrolase family 5" evidence="8">
    <location>
        <begin position="41"/>
        <end position="347"/>
    </location>
</feature>
<evidence type="ECO:0000256" key="2">
    <source>
        <dbReference type="ARBA" id="ARBA00022801"/>
    </source>
</evidence>
<keyword evidence="4" id="KW-0119">Carbohydrate metabolism</keyword>
<organism evidence="9 10">
    <name type="scientific">Spirosoma endophyticum</name>
    <dbReference type="NCBI Taxonomy" id="662367"/>
    <lineage>
        <taxon>Bacteria</taxon>
        <taxon>Pseudomonadati</taxon>
        <taxon>Bacteroidota</taxon>
        <taxon>Cytophagia</taxon>
        <taxon>Cytophagales</taxon>
        <taxon>Cytophagaceae</taxon>
        <taxon>Spirosoma</taxon>
    </lineage>
</organism>
<evidence type="ECO:0000256" key="5">
    <source>
        <dbReference type="ARBA" id="ARBA00023295"/>
    </source>
</evidence>
<keyword evidence="5 7" id="KW-0326">Glycosidase</keyword>
<evidence type="ECO:0000259" key="8">
    <source>
        <dbReference type="Pfam" id="PF00150"/>
    </source>
</evidence>